<reference evidence="4" key="1">
    <citation type="journal article" date="2019" name="Int. J. Syst. Evol. Microbiol.">
        <title>The Global Catalogue of Microorganisms (GCM) 10K type strain sequencing project: providing services to taxonomists for standard genome sequencing and annotation.</title>
        <authorList>
            <consortium name="The Broad Institute Genomics Platform"/>
            <consortium name="The Broad Institute Genome Sequencing Center for Infectious Disease"/>
            <person name="Wu L."/>
            <person name="Ma J."/>
        </authorList>
    </citation>
    <scope>NUCLEOTIDE SEQUENCE [LARGE SCALE GENOMIC DNA]</scope>
    <source>
        <strain evidence="4">CCUG 48316</strain>
    </source>
</reference>
<evidence type="ECO:0008006" key="5">
    <source>
        <dbReference type="Google" id="ProtNLM"/>
    </source>
</evidence>
<feature type="transmembrane region" description="Helical" evidence="2">
    <location>
        <begin position="20"/>
        <end position="38"/>
    </location>
</feature>
<organism evidence="3 4">
    <name type="scientific">Methylobacterium komagatae</name>
    <dbReference type="NCBI Taxonomy" id="374425"/>
    <lineage>
        <taxon>Bacteria</taxon>
        <taxon>Pseudomonadati</taxon>
        <taxon>Pseudomonadota</taxon>
        <taxon>Alphaproteobacteria</taxon>
        <taxon>Hyphomicrobiales</taxon>
        <taxon>Methylobacteriaceae</taxon>
        <taxon>Methylobacterium</taxon>
    </lineage>
</organism>
<evidence type="ECO:0000256" key="1">
    <source>
        <dbReference type="SAM" id="MobiDB-lite"/>
    </source>
</evidence>
<feature type="region of interest" description="Disordered" evidence="1">
    <location>
        <begin position="38"/>
        <end position="59"/>
    </location>
</feature>
<gene>
    <name evidence="3" type="ORF">ACFQE0_04515</name>
</gene>
<dbReference type="Proteomes" id="UP001596292">
    <property type="component" value="Unassembled WGS sequence"/>
</dbReference>
<proteinExistence type="predicted"/>
<evidence type="ECO:0000313" key="4">
    <source>
        <dbReference type="Proteomes" id="UP001596292"/>
    </source>
</evidence>
<protein>
    <recommendedName>
        <fullName evidence="5">Prepilin-type N-terminal cleavage/methylation domain-containing protein</fullName>
    </recommendedName>
</protein>
<keyword evidence="2" id="KW-0812">Transmembrane</keyword>
<keyword evidence="2" id="KW-0472">Membrane</keyword>
<sequence>MQVEKPAPRPSARTLSLTEMVLLALVVSVCIYPAFAPFNGSKPTGFTRDAANQPDRHAR</sequence>
<comment type="caution">
    <text evidence="3">The sequence shown here is derived from an EMBL/GenBank/DDBJ whole genome shotgun (WGS) entry which is preliminary data.</text>
</comment>
<dbReference type="RefSeq" id="WP_378967483.1">
    <property type="nucleotide sequence ID" value="NZ_JBHSWN010000001.1"/>
</dbReference>
<name>A0ABW2BEV2_9HYPH</name>
<dbReference type="EMBL" id="JBHSWN010000001">
    <property type="protein sequence ID" value="MFC6788953.1"/>
    <property type="molecule type" value="Genomic_DNA"/>
</dbReference>
<keyword evidence="4" id="KW-1185">Reference proteome</keyword>
<keyword evidence="2" id="KW-1133">Transmembrane helix</keyword>
<evidence type="ECO:0000256" key="2">
    <source>
        <dbReference type="SAM" id="Phobius"/>
    </source>
</evidence>
<evidence type="ECO:0000313" key="3">
    <source>
        <dbReference type="EMBL" id="MFC6788953.1"/>
    </source>
</evidence>
<accession>A0ABW2BEV2</accession>